<evidence type="ECO:0000313" key="2">
    <source>
        <dbReference type="Proteomes" id="UP001287356"/>
    </source>
</evidence>
<reference evidence="1" key="1">
    <citation type="journal article" date="2023" name="Mol. Phylogenet. Evol.">
        <title>Genome-scale phylogeny and comparative genomics of the fungal order Sordariales.</title>
        <authorList>
            <person name="Hensen N."/>
            <person name="Bonometti L."/>
            <person name="Westerberg I."/>
            <person name="Brannstrom I.O."/>
            <person name="Guillou S."/>
            <person name="Cros-Aarteil S."/>
            <person name="Calhoun S."/>
            <person name="Haridas S."/>
            <person name="Kuo A."/>
            <person name="Mondo S."/>
            <person name="Pangilinan J."/>
            <person name="Riley R."/>
            <person name="LaButti K."/>
            <person name="Andreopoulos B."/>
            <person name="Lipzen A."/>
            <person name="Chen C."/>
            <person name="Yan M."/>
            <person name="Daum C."/>
            <person name="Ng V."/>
            <person name="Clum A."/>
            <person name="Steindorff A."/>
            <person name="Ohm R.A."/>
            <person name="Martin F."/>
            <person name="Silar P."/>
            <person name="Natvig D.O."/>
            <person name="Lalanne C."/>
            <person name="Gautier V."/>
            <person name="Ament-Velasquez S.L."/>
            <person name="Kruys A."/>
            <person name="Hutchinson M.I."/>
            <person name="Powell A.J."/>
            <person name="Barry K."/>
            <person name="Miller A.N."/>
            <person name="Grigoriev I.V."/>
            <person name="Debuchy R."/>
            <person name="Gladieux P."/>
            <person name="Hiltunen Thoren M."/>
            <person name="Johannesson H."/>
        </authorList>
    </citation>
    <scope>NUCLEOTIDE SEQUENCE</scope>
    <source>
        <strain evidence="1">CBS 958.72</strain>
    </source>
</reference>
<proteinExistence type="predicted"/>
<protein>
    <recommendedName>
        <fullName evidence="3">HNH nuclease domain-containing protein</fullName>
    </recommendedName>
</protein>
<name>A0AAE0N0T5_9PEZI</name>
<comment type="caution">
    <text evidence="1">The sequence shown here is derived from an EMBL/GenBank/DDBJ whole genome shotgun (WGS) entry which is preliminary data.</text>
</comment>
<accession>A0AAE0N0T5</accession>
<dbReference type="Proteomes" id="UP001287356">
    <property type="component" value="Unassembled WGS sequence"/>
</dbReference>
<sequence length="178" mass="20336">MASLLKDAIVLSREDARLPRIVRILHPDYPAAESTLLHLRAIDDGRIDYDTALVACSIVTGNTSTGFLATRTREAGAQCFERVVRPHDSILRENEYFFQSPDDHVPERPYPVVPRFEDWTFPHAAMPSPWKELGRQSQGGTSCRTTDCMWGIERAHIIPLTVQDWWDREELQQCAPTF</sequence>
<reference evidence="1" key="2">
    <citation type="submission" date="2023-06" db="EMBL/GenBank/DDBJ databases">
        <authorList>
            <consortium name="Lawrence Berkeley National Laboratory"/>
            <person name="Haridas S."/>
            <person name="Hensen N."/>
            <person name="Bonometti L."/>
            <person name="Westerberg I."/>
            <person name="Brannstrom I.O."/>
            <person name="Guillou S."/>
            <person name="Cros-Aarteil S."/>
            <person name="Calhoun S."/>
            <person name="Kuo A."/>
            <person name="Mondo S."/>
            <person name="Pangilinan J."/>
            <person name="Riley R."/>
            <person name="Labutti K."/>
            <person name="Andreopoulos B."/>
            <person name="Lipzen A."/>
            <person name="Chen C."/>
            <person name="Yanf M."/>
            <person name="Daum C."/>
            <person name="Ng V."/>
            <person name="Clum A."/>
            <person name="Steindorff A."/>
            <person name="Ohm R."/>
            <person name="Martin F."/>
            <person name="Silar P."/>
            <person name="Natvig D."/>
            <person name="Lalanne C."/>
            <person name="Gautier V."/>
            <person name="Ament-Velasquez S.L."/>
            <person name="Kruys A."/>
            <person name="Hutchinson M.I."/>
            <person name="Powell A.J."/>
            <person name="Barry K."/>
            <person name="Miller A.N."/>
            <person name="Grigoriev I.V."/>
            <person name="Debuchy R."/>
            <person name="Gladieux P."/>
            <person name="Thoren M.H."/>
            <person name="Johannesson H."/>
        </authorList>
    </citation>
    <scope>NUCLEOTIDE SEQUENCE</scope>
    <source>
        <strain evidence="1">CBS 958.72</strain>
    </source>
</reference>
<keyword evidence="2" id="KW-1185">Reference proteome</keyword>
<gene>
    <name evidence="1" type="ORF">B0T24DRAFT_366566</name>
</gene>
<dbReference type="EMBL" id="JAULSN010000007">
    <property type="protein sequence ID" value="KAK3366671.1"/>
    <property type="molecule type" value="Genomic_DNA"/>
</dbReference>
<organism evidence="1 2">
    <name type="scientific">Lasiosphaeria ovina</name>
    <dbReference type="NCBI Taxonomy" id="92902"/>
    <lineage>
        <taxon>Eukaryota</taxon>
        <taxon>Fungi</taxon>
        <taxon>Dikarya</taxon>
        <taxon>Ascomycota</taxon>
        <taxon>Pezizomycotina</taxon>
        <taxon>Sordariomycetes</taxon>
        <taxon>Sordariomycetidae</taxon>
        <taxon>Sordariales</taxon>
        <taxon>Lasiosphaeriaceae</taxon>
        <taxon>Lasiosphaeria</taxon>
    </lineage>
</organism>
<evidence type="ECO:0000313" key="1">
    <source>
        <dbReference type="EMBL" id="KAK3366671.1"/>
    </source>
</evidence>
<evidence type="ECO:0008006" key="3">
    <source>
        <dbReference type="Google" id="ProtNLM"/>
    </source>
</evidence>
<dbReference type="AlphaFoldDB" id="A0AAE0N0T5"/>